<sequence>MHFFGVLQLFTAVSSVTAATFMWNCTNSAATCNNACYAMRNGLAPSTLTYDSDPANRTPRRTKSGCNRTPCSNAALPWSQKGNSCDEFPFASTFEGGTGAILRCVDSKENSSEGGQLSAFYKTISHNTKFNIMMNNYNQAPFCVSAGPWPNDGGQFKLANGAFVNAKLRRGIDDVGVFTDAQPQGTPVTLREFEDQNGEKLLSLDPEVKEEDLVGTQIWNGAGLTTIVKML</sequence>
<name>A0ACC1PRH9_9PEZI</name>
<keyword evidence="2" id="KW-1185">Reference proteome</keyword>
<evidence type="ECO:0000313" key="2">
    <source>
        <dbReference type="Proteomes" id="UP001143856"/>
    </source>
</evidence>
<gene>
    <name evidence="1" type="ORF">NUW58_g216</name>
</gene>
<proteinExistence type="predicted"/>
<accession>A0ACC1PRH9</accession>
<reference evidence="1" key="1">
    <citation type="submission" date="2022-10" db="EMBL/GenBank/DDBJ databases">
        <title>Genome Sequence of Xylaria curta.</title>
        <authorList>
            <person name="Buettner E."/>
        </authorList>
    </citation>
    <scope>NUCLEOTIDE SEQUENCE</scope>
    <source>
        <strain evidence="1">Babe10</strain>
    </source>
</reference>
<dbReference type="Proteomes" id="UP001143856">
    <property type="component" value="Unassembled WGS sequence"/>
</dbReference>
<organism evidence="1 2">
    <name type="scientific">Xylaria curta</name>
    <dbReference type="NCBI Taxonomy" id="42375"/>
    <lineage>
        <taxon>Eukaryota</taxon>
        <taxon>Fungi</taxon>
        <taxon>Dikarya</taxon>
        <taxon>Ascomycota</taxon>
        <taxon>Pezizomycotina</taxon>
        <taxon>Sordariomycetes</taxon>
        <taxon>Xylariomycetidae</taxon>
        <taxon>Xylariales</taxon>
        <taxon>Xylariaceae</taxon>
        <taxon>Xylaria</taxon>
    </lineage>
</organism>
<comment type="caution">
    <text evidence="1">The sequence shown here is derived from an EMBL/GenBank/DDBJ whole genome shotgun (WGS) entry which is preliminary data.</text>
</comment>
<evidence type="ECO:0000313" key="1">
    <source>
        <dbReference type="EMBL" id="KAJ2998777.1"/>
    </source>
</evidence>
<dbReference type="EMBL" id="JAPDGR010000017">
    <property type="protein sequence ID" value="KAJ2998777.1"/>
    <property type="molecule type" value="Genomic_DNA"/>
</dbReference>
<protein>
    <submittedName>
        <fullName evidence="1">Uncharacterized protein</fullName>
    </submittedName>
</protein>